<sequence length="68" mass="8116">MTTTSPWADWLLYVPMIINLFYLVVTVFGIYFAFKVIKFMNTKIRLDKEKNEKLNKLIADLNQEKEVK</sequence>
<evidence type="ECO:0000256" key="1">
    <source>
        <dbReference type="SAM" id="Phobius"/>
    </source>
</evidence>
<feature type="transmembrane region" description="Helical" evidence="1">
    <location>
        <begin position="12"/>
        <end position="34"/>
    </location>
</feature>
<dbReference type="RefSeq" id="WP_390355178.1">
    <property type="nucleotide sequence ID" value="NZ_JBHUIZ010000006.1"/>
</dbReference>
<evidence type="ECO:0008006" key="4">
    <source>
        <dbReference type="Google" id="ProtNLM"/>
    </source>
</evidence>
<protein>
    <recommendedName>
        <fullName evidence="4">DUF4083 domain-containing protein</fullName>
    </recommendedName>
</protein>
<keyword evidence="1" id="KW-1133">Transmembrane helix</keyword>
<reference evidence="2 3" key="1">
    <citation type="submission" date="2023-10" db="EMBL/GenBank/DDBJ databases">
        <title>Virgibacillus halophilus 5B73C genome.</title>
        <authorList>
            <person name="Miliotis G."/>
            <person name="Sengupta P."/>
            <person name="Hameed A."/>
            <person name="Chuvochina M."/>
            <person name="Mcdonagh F."/>
            <person name="Simpson A.C."/>
            <person name="Singh N.K."/>
            <person name="Rekha P.D."/>
            <person name="Raman K."/>
            <person name="Hugenholtz P."/>
            <person name="Venkateswaran K."/>
        </authorList>
    </citation>
    <scope>NUCLEOTIDE SEQUENCE [LARGE SCALE GENOMIC DNA]</scope>
    <source>
        <strain evidence="2 3">5B73C</strain>
    </source>
</reference>
<dbReference type="EMBL" id="JAWDIP010000003">
    <property type="protein sequence ID" value="MDY0394185.1"/>
    <property type="molecule type" value="Genomic_DNA"/>
</dbReference>
<keyword evidence="1" id="KW-0472">Membrane</keyword>
<keyword evidence="3" id="KW-1185">Reference proteome</keyword>
<gene>
    <name evidence="2" type="ORF">RWE15_06430</name>
</gene>
<accession>A0ABU5C4Q9</accession>
<evidence type="ECO:0000313" key="3">
    <source>
        <dbReference type="Proteomes" id="UP001281447"/>
    </source>
</evidence>
<dbReference type="Proteomes" id="UP001281447">
    <property type="component" value="Unassembled WGS sequence"/>
</dbReference>
<comment type="caution">
    <text evidence="2">The sequence shown here is derived from an EMBL/GenBank/DDBJ whole genome shotgun (WGS) entry which is preliminary data.</text>
</comment>
<proteinExistence type="predicted"/>
<evidence type="ECO:0000313" key="2">
    <source>
        <dbReference type="EMBL" id="MDY0394185.1"/>
    </source>
</evidence>
<keyword evidence="1" id="KW-0812">Transmembrane</keyword>
<name>A0ABU5C4Q9_9BACI</name>
<organism evidence="2 3">
    <name type="scientific">Tigheibacillus halophilus</name>
    <dbReference type="NCBI Taxonomy" id="361280"/>
    <lineage>
        <taxon>Bacteria</taxon>
        <taxon>Bacillati</taxon>
        <taxon>Bacillota</taxon>
        <taxon>Bacilli</taxon>
        <taxon>Bacillales</taxon>
        <taxon>Bacillaceae</taxon>
        <taxon>Tigheibacillus</taxon>
    </lineage>
</organism>